<gene>
    <name evidence="2" type="ORF">HYH02_010814</name>
</gene>
<proteinExistence type="predicted"/>
<dbReference type="EMBL" id="JAEHOD010000043">
    <property type="protein sequence ID" value="KAG2438358.1"/>
    <property type="molecule type" value="Genomic_DNA"/>
</dbReference>
<feature type="compositionally biased region" description="Low complexity" evidence="1">
    <location>
        <begin position="450"/>
        <end position="462"/>
    </location>
</feature>
<reference evidence="2" key="1">
    <citation type="journal article" date="2020" name="bioRxiv">
        <title>Comparative genomics of Chlamydomonas.</title>
        <authorList>
            <person name="Craig R.J."/>
            <person name="Hasan A.R."/>
            <person name="Ness R.W."/>
            <person name="Keightley P.D."/>
        </authorList>
    </citation>
    <scope>NUCLEOTIDE SEQUENCE</scope>
    <source>
        <strain evidence="2">CCAP 11/173</strain>
    </source>
</reference>
<sequence length="839" mass="84675">MSDALEDLPTRTLGGDPCGIEEALAEAAEAEAQGAGDLARISAGVAGLTAVVSSYGNIAASGNGAAAEHGVSVLLLRGLRVRMGCASGVHSQAEVSYNTRMARTIYSGRPLAAAKAISGAGAGGIVLVSQCTHRLILKQRADAGGKQAAGYVELSLSDSVRAVGGDAAAAGSQRALFWYGGCAVLDPQLPPIELYQAATPAQALRWSALPLPASGPKVQPLSLCVQSAPVGQLAVAVVAVSGAGCIGTLEAPELAAGEGRDALDEPGTSPMWRAVAEQLWGEAARLCLAHGGYLSTRRSALIAMAPEVMADSVAAGPMSSAAANNSGDGVAGEYEKAPAAGRPQRRSLELARIGAALKAAGGGGRALRERAGRAGQVLLTAVFPSPTAAALWCAELLATGLCAPWPEQLLQSELGEAMWVGPGAVPAMEQLQKAPQEQQRQQVPPPPLQPHAQPAAAGASAAGGTTSASQMFCGTSSDVCGNVSGSAPAFMLGTSSKVSSGSQWHFRTSASPSQPHLLSASSQQQQQQLQQQQMQLFDKLPVSPADALGPLAPLQAHGGNSITAGSRAAAAEQPGQVASVEVDVEAVQQGSEPWRVEEPTMATAAMPASLDKPTHMHLQQHQQPTQQPTTTGVAISPPSAYTAVAGRAVGEAPEAEPASGAGPRQGADAASTHVVPGSEPLLCPYPWRDSGGGPEPDLRHSPARLPAAVLGQLVCRGPRLRAGVEFGSAAVEINPLTGAARYEGAAVSRAMALALSAPVTRVHVSERVAAAVGRMTAGSAESAAAGAECDGASASASALAGYLRSENGGALPPAEMLAFLRSALLVFGSGPQGMLAKQQ</sequence>
<feature type="compositionally biased region" description="Low complexity" evidence="1">
    <location>
        <begin position="648"/>
        <end position="664"/>
    </location>
</feature>
<keyword evidence="3" id="KW-1185">Reference proteome</keyword>
<dbReference type="InterPro" id="IPR029787">
    <property type="entry name" value="Nucleotide_cyclase"/>
</dbReference>
<dbReference type="SUPFAM" id="SSF55073">
    <property type="entry name" value="Nucleotide cyclase"/>
    <property type="match status" value="2"/>
</dbReference>
<dbReference type="Proteomes" id="UP000613740">
    <property type="component" value="Unassembled WGS sequence"/>
</dbReference>
<dbReference type="AlphaFoldDB" id="A0A835W5R8"/>
<feature type="region of interest" description="Disordered" evidence="1">
    <location>
        <begin position="648"/>
        <end position="699"/>
    </location>
</feature>
<dbReference type="Gene3D" id="3.30.70.1230">
    <property type="entry name" value="Nucleotide cyclase"/>
    <property type="match status" value="2"/>
</dbReference>
<organism evidence="2 3">
    <name type="scientific">Chlamydomonas schloesseri</name>
    <dbReference type="NCBI Taxonomy" id="2026947"/>
    <lineage>
        <taxon>Eukaryota</taxon>
        <taxon>Viridiplantae</taxon>
        <taxon>Chlorophyta</taxon>
        <taxon>core chlorophytes</taxon>
        <taxon>Chlorophyceae</taxon>
        <taxon>CS clade</taxon>
        <taxon>Chlamydomonadales</taxon>
        <taxon>Chlamydomonadaceae</taxon>
        <taxon>Chlamydomonas</taxon>
    </lineage>
</organism>
<name>A0A835W5R8_9CHLO</name>
<feature type="compositionally biased region" description="Low complexity" evidence="1">
    <location>
        <begin position="509"/>
        <end position="534"/>
    </location>
</feature>
<dbReference type="OrthoDB" id="10688328at2759"/>
<comment type="caution">
    <text evidence="2">The sequence shown here is derived from an EMBL/GenBank/DDBJ whole genome shotgun (WGS) entry which is preliminary data.</text>
</comment>
<feature type="region of interest" description="Disordered" evidence="1">
    <location>
        <begin position="502"/>
        <end position="534"/>
    </location>
</feature>
<evidence type="ECO:0000313" key="2">
    <source>
        <dbReference type="EMBL" id="KAG2438358.1"/>
    </source>
</evidence>
<feature type="region of interest" description="Disordered" evidence="1">
    <location>
        <begin position="322"/>
        <end position="345"/>
    </location>
</feature>
<accession>A0A835W5R8</accession>
<feature type="region of interest" description="Disordered" evidence="1">
    <location>
        <begin position="431"/>
        <end position="467"/>
    </location>
</feature>
<evidence type="ECO:0000256" key="1">
    <source>
        <dbReference type="SAM" id="MobiDB-lite"/>
    </source>
</evidence>
<feature type="compositionally biased region" description="Low complexity" evidence="1">
    <location>
        <begin position="432"/>
        <end position="442"/>
    </location>
</feature>
<protein>
    <submittedName>
        <fullName evidence="2">Uncharacterized protein</fullName>
    </submittedName>
</protein>
<evidence type="ECO:0000313" key="3">
    <source>
        <dbReference type="Proteomes" id="UP000613740"/>
    </source>
</evidence>